<keyword evidence="2" id="KW-1185">Reference proteome</keyword>
<gene>
    <name evidence="1" type="ORF">Tcan_14412</name>
</gene>
<sequence length="133" mass="15732">MRNVDELSLDVHVVSIYRLRTNLVGFHFRLRSLESYRQRSRWLIMKQSAHKKSANGSFQMQYSARRKFRKEFHFSRLLTANLKAKYRSDKTMLPQNSLSFIKKTNVITSFFSASESLIEGNLSRSELLSFYIL</sequence>
<accession>A0A0B2VJI6</accession>
<proteinExistence type="predicted"/>
<evidence type="ECO:0000313" key="2">
    <source>
        <dbReference type="Proteomes" id="UP000031036"/>
    </source>
</evidence>
<evidence type="ECO:0000313" key="1">
    <source>
        <dbReference type="EMBL" id="KHN83651.1"/>
    </source>
</evidence>
<name>A0A0B2VJI6_TOXCA</name>
<dbReference type="AlphaFoldDB" id="A0A0B2VJI6"/>
<organism evidence="1 2">
    <name type="scientific">Toxocara canis</name>
    <name type="common">Canine roundworm</name>
    <dbReference type="NCBI Taxonomy" id="6265"/>
    <lineage>
        <taxon>Eukaryota</taxon>
        <taxon>Metazoa</taxon>
        <taxon>Ecdysozoa</taxon>
        <taxon>Nematoda</taxon>
        <taxon>Chromadorea</taxon>
        <taxon>Rhabditida</taxon>
        <taxon>Spirurina</taxon>
        <taxon>Ascaridomorpha</taxon>
        <taxon>Ascaridoidea</taxon>
        <taxon>Toxocaridae</taxon>
        <taxon>Toxocara</taxon>
    </lineage>
</organism>
<comment type="caution">
    <text evidence="1">The sequence shown here is derived from an EMBL/GenBank/DDBJ whole genome shotgun (WGS) entry which is preliminary data.</text>
</comment>
<reference evidence="1 2" key="1">
    <citation type="submission" date="2014-11" db="EMBL/GenBank/DDBJ databases">
        <title>Genetic blueprint of the zoonotic pathogen Toxocara canis.</title>
        <authorList>
            <person name="Zhu X.-Q."/>
            <person name="Korhonen P.K."/>
            <person name="Cai H."/>
            <person name="Young N.D."/>
            <person name="Nejsum P."/>
            <person name="von Samson-Himmelstjerna G."/>
            <person name="Boag P.R."/>
            <person name="Tan P."/>
            <person name="Li Q."/>
            <person name="Min J."/>
            <person name="Yang Y."/>
            <person name="Wang X."/>
            <person name="Fang X."/>
            <person name="Hall R.S."/>
            <person name="Hofmann A."/>
            <person name="Sternberg P.W."/>
            <person name="Jex A.R."/>
            <person name="Gasser R.B."/>
        </authorList>
    </citation>
    <scope>NUCLEOTIDE SEQUENCE [LARGE SCALE GENOMIC DNA]</scope>
    <source>
        <strain evidence="1">PN_DK_2014</strain>
    </source>
</reference>
<protein>
    <submittedName>
        <fullName evidence="1">Uncharacterized protein</fullName>
    </submittedName>
</protein>
<dbReference type="EMBL" id="JPKZ01001174">
    <property type="protein sequence ID" value="KHN83651.1"/>
    <property type="molecule type" value="Genomic_DNA"/>
</dbReference>
<dbReference type="Proteomes" id="UP000031036">
    <property type="component" value="Unassembled WGS sequence"/>
</dbReference>